<reference evidence="3 4" key="1">
    <citation type="submission" date="2024-08" db="EMBL/GenBank/DDBJ databases">
        <title>Gnathostoma spinigerum genome.</title>
        <authorList>
            <person name="Gonzalez-Bertolin B."/>
            <person name="Monzon S."/>
            <person name="Zaballos A."/>
            <person name="Jimenez P."/>
            <person name="Dekumyoy P."/>
            <person name="Varona S."/>
            <person name="Cuesta I."/>
            <person name="Sumanam S."/>
            <person name="Adisakwattana P."/>
            <person name="Gasser R.B."/>
            <person name="Hernandez-Gonzalez A."/>
            <person name="Young N.D."/>
            <person name="Perteguer M.J."/>
        </authorList>
    </citation>
    <scope>NUCLEOTIDE SEQUENCE [LARGE SCALE GENOMIC DNA]</scope>
    <source>
        <strain evidence="3">AL3</strain>
        <tissue evidence="3">Liver</tissue>
    </source>
</reference>
<dbReference type="PANTHER" id="PTHR13677">
    <property type="entry name" value="LD41638P"/>
    <property type="match status" value="1"/>
</dbReference>
<evidence type="ECO:0000313" key="4">
    <source>
        <dbReference type="Proteomes" id="UP001608902"/>
    </source>
</evidence>
<evidence type="ECO:0000256" key="1">
    <source>
        <dbReference type="ARBA" id="ARBA00007159"/>
    </source>
</evidence>
<evidence type="ECO:0000259" key="2">
    <source>
        <dbReference type="PROSITE" id="PS50211"/>
    </source>
</evidence>
<protein>
    <recommendedName>
        <fullName evidence="2">UDENN domain-containing protein</fullName>
    </recommendedName>
</protein>
<organism evidence="3 4">
    <name type="scientific">Gnathostoma spinigerum</name>
    <dbReference type="NCBI Taxonomy" id="75299"/>
    <lineage>
        <taxon>Eukaryota</taxon>
        <taxon>Metazoa</taxon>
        <taxon>Ecdysozoa</taxon>
        <taxon>Nematoda</taxon>
        <taxon>Chromadorea</taxon>
        <taxon>Rhabditida</taxon>
        <taxon>Spirurina</taxon>
        <taxon>Gnathostomatomorpha</taxon>
        <taxon>Gnathostomatoidea</taxon>
        <taxon>Gnathostomatidae</taxon>
        <taxon>Gnathostoma</taxon>
    </lineage>
</organism>
<dbReference type="Pfam" id="PF09794">
    <property type="entry name" value="Avl9"/>
    <property type="match status" value="1"/>
</dbReference>
<dbReference type="InterPro" id="IPR018307">
    <property type="entry name" value="ABL9/DENND6_dom"/>
</dbReference>
<dbReference type="PROSITE" id="PS50211">
    <property type="entry name" value="DENN"/>
    <property type="match status" value="1"/>
</dbReference>
<gene>
    <name evidence="3" type="ORF">AB6A40_011047</name>
</gene>
<proteinExistence type="inferred from homology"/>
<comment type="caution">
    <text evidence="3">The sequence shown here is derived from an EMBL/GenBank/DDBJ whole genome shotgun (WGS) entry which is preliminary data.</text>
</comment>
<dbReference type="PANTHER" id="PTHR13677:SF0">
    <property type="entry name" value="LD41638P"/>
    <property type="match status" value="1"/>
</dbReference>
<comment type="similarity">
    <text evidence="1">Belongs to the DENND6 family.</text>
</comment>
<keyword evidence="4" id="KW-1185">Reference proteome</keyword>
<dbReference type="InterPro" id="IPR024224">
    <property type="entry name" value="DENND6"/>
</dbReference>
<accession>A0ABD6EWK4</accession>
<dbReference type="Proteomes" id="UP001608902">
    <property type="component" value="Unassembled WGS sequence"/>
</dbReference>
<dbReference type="EMBL" id="JBGFUD010016776">
    <property type="protein sequence ID" value="MFH4984338.1"/>
    <property type="molecule type" value="Genomic_DNA"/>
</dbReference>
<feature type="domain" description="UDENN" evidence="2">
    <location>
        <begin position="20"/>
        <end position="229"/>
    </location>
</feature>
<dbReference type="InterPro" id="IPR037516">
    <property type="entry name" value="Tripartite_DENN"/>
</dbReference>
<sequence length="229" mass="25801">MGSCVGEEFQPWERFGRWIHCICVVTFDLELGQALEVVYPGDAQLSSTEKTNICYLAFPDSNSGCTRDTTFHFRIRRSATHVSDAHVLYCERAPLAIGIDPLYYYGFAHFRQQKDATLPRGYYQKSLILITLLPLFNLYSLIIDTIATAFFQSGEPAVEAACHHIDQWPAPIPGEPLNLPLLGHIIECRIPCKADIELPNRLSSVDFKRRSDQPNCVALSSVHEPDLCL</sequence>
<name>A0ABD6EWK4_9BILA</name>
<dbReference type="AlphaFoldDB" id="A0ABD6EWK4"/>
<evidence type="ECO:0000313" key="3">
    <source>
        <dbReference type="EMBL" id="MFH4984338.1"/>
    </source>
</evidence>